<protein>
    <submittedName>
        <fullName evidence="1">Uncharacterized protein</fullName>
    </submittedName>
</protein>
<comment type="caution">
    <text evidence="1">The sequence shown here is derived from an EMBL/GenBank/DDBJ whole genome shotgun (WGS) entry which is preliminary data.</text>
</comment>
<dbReference type="AlphaFoldDB" id="A0A438I6L4"/>
<sequence length="126" mass="14570">MPFFRPNSCFTDATMPCKKYWGLNMPKICFMNQKLCEFCTARPFLNSSLLWEWFPPNCISLPSLSGIGGSNFPNDWLDESQMNCSSKFWIEGQRKNSTIRFWQTFFSQILNSIIGGIVQANRCSKL</sequence>
<gene>
    <name evidence="1" type="ORF">CK203_032434</name>
</gene>
<evidence type="ECO:0000313" key="1">
    <source>
        <dbReference type="EMBL" id="RVW92356.1"/>
    </source>
</evidence>
<accession>A0A438I6L4</accession>
<dbReference type="EMBL" id="QGNW01000138">
    <property type="protein sequence ID" value="RVW92356.1"/>
    <property type="molecule type" value="Genomic_DNA"/>
</dbReference>
<organism evidence="1 2">
    <name type="scientific">Vitis vinifera</name>
    <name type="common">Grape</name>
    <dbReference type="NCBI Taxonomy" id="29760"/>
    <lineage>
        <taxon>Eukaryota</taxon>
        <taxon>Viridiplantae</taxon>
        <taxon>Streptophyta</taxon>
        <taxon>Embryophyta</taxon>
        <taxon>Tracheophyta</taxon>
        <taxon>Spermatophyta</taxon>
        <taxon>Magnoliopsida</taxon>
        <taxon>eudicotyledons</taxon>
        <taxon>Gunneridae</taxon>
        <taxon>Pentapetalae</taxon>
        <taxon>rosids</taxon>
        <taxon>Vitales</taxon>
        <taxon>Vitaceae</taxon>
        <taxon>Viteae</taxon>
        <taxon>Vitis</taxon>
    </lineage>
</organism>
<name>A0A438I6L4_VITVI</name>
<evidence type="ECO:0000313" key="2">
    <source>
        <dbReference type="Proteomes" id="UP000288805"/>
    </source>
</evidence>
<reference evidence="1 2" key="1">
    <citation type="journal article" date="2018" name="PLoS Genet.">
        <title>Population sequencing reveals clonal diversity and ancestral inbreeding in the grapevine cultivar Chardonnay.</title>
        <authorList>
            <person name="Roach M.J."/>
            <person name="Johnson D.L."/>
            <person name="Bohlmann J."/>
            <person name="van Vuuren H.J."/>
            <person name="Jones S.J."/>
            <person name="Pretorius I.S."/>
            <person name="Schmidt S.A."/>
            <person name="Borneman A.R."/>
        </authorList>
    </citation>
    <scope>NUCLEOTIDE SEQUENCE [LARGE SCALE GENOMIC DNA]</scope>
    <source>
        <strain evidence="2">cv. Chardonnay</strain>
        <tissue evidence="1">Leaf</tissue>
    </source>
</reference>
<proteinExistence type="predicted"/>
<dbReference type="Proteomes" id="UP000288805">
    <property type="component" value="Unassembled WGS sequence"/>
</dbReference>